<dbReference type="GeneID" id="25910096"/>
<evidence type="ECO:0008006" key="4">
    <source>
        <dbReference type="Google" id="ProtNLM"/>
    </source>
</evidence>
<feature type="compositionally biased region" description="Gly residues" evidence="1">
    <location>
        <begin position="252"/>
        <end position="274"/>
    </location>
</feature>
<feature type="compositionally biased region" description="Low complexity" evidence="1">
    <location>
        <begin position="163"/>
        <end position="180"/>
    </location>
</feature>
<name>A0A0L0FMH3_9EUKA</name>
<feature type="compositionally biased region" description="Polar residues" evidence="1">
    <location>
        <begin position="153"/>
        <end position="162"/>
    </location>
</feature>
<feature type="region of interest" description="Disordered" evidence="1">
    <location>
        <begin position="725"/>
        <end position="767"/>
    </location>
</feature>
<feature type="compositionally biased region" description="Polar residues" evidence="1">
    <location>
        <begin position="181"/>
        <end position="200"/>
    </location>
</feature>
<dbReference type="EMBL" id="KQ242590">
    <property type="protein sequence ID" value="KNC77962.1"/>
    <property type="molecule type" value="Genomic_DNA"/>
</dbReference>
<gene>
    <name evidence="2" type="ORF">SARC_09592</name>
</gene>
<feature type="compositionally biased region" description="Polar residues" evidence="1">
    <location>
        <begin position="210"/>
        <end position="220"/>
    </location>
</feature>
<dbReference type="Proteomes" id="UP000054560">
    <property type="component" value="Unassembled WGS sequence"/>
</dbReference>
<reference evidence="2 3" key="1">
    <citation type="submission" date="2011-02" db="EMBL/GenBank/DDBJ databases">
        <title>The Genome Sequence of Sphaeroforma arctica JP610.</title>
        <authorList>
            <consortium name="The Broad Institute Genome Sequencing Platform"/>
            <person name="Russ C."/>
            <person name="Cuomo C."/>
            <person name="Young S.K."/>
            <person name="Zeng Q."/>
            <person name="Gargeya S."/>
            <person name="Alvarado L."/>
            <person name="Berlin A."/>
            <person name="Chapman S.B."/>
            <person name="Chen Z."/>
            <person name="Freedman E."/>
            <person name="Gellesch M."/>
            <person name="Goldberg J."/>
            <person name="Griggs A."/>
            <person name="Gujja S."/>
            <person name="Heilman E."/>
            <person name="Heiman D."/>
            <person name="Howarth C."/>
            <person name="Mehta T."/>
            <person name="Neiman D."/>
            <person name="Pearson M."/>
            <person name="Roberts A."/>
            <person name="Saif S."/>
            <person name="Shea T."/>
            <person name="Shenoy N."/>
            <person name="Sisk P."/>
            <person name="Stolte C."/>
            <person name="Sykes S."/>
            <person name="White J."/>
            <person name="Yandava C."/>
            <person name="Burger G."/>
            <person name="Gray M.W."/>
            <person name="Holland P.W.H."/>
            <person name="King N."/>
            <person name="Lang F.B.F."/>
            <person name="Roger A.J."/>
            <person name="Ruiz-Trillo I."/>
            <person name="Haas B."/>
            <person name="Nusbaum C."/>
            <person name="Birren B."/>
        </authorList>
    </citation>
    <scope>NUCLEOTIDE SEQUENCE [LARGE SCALE GENOMIC DNA]</scope>
    <source>
        <strain evidence="2 3">JP610</strain>
    </source>
</reference>
<dbReference type="RefSeq" id="XP_014151864.1">
    <property type="nucleotide sequence ID" value="XM_014296389.1"/>
</dbReference>
<sequence length="909" mass="97129">LRSTWAGINKTVQKQYDEMCVLMGEDNNFTALREAYSNARAHVSGTITHTQTLTDTNTSPTYAPDVATTTPMSLCVSMGMSIQENVLPNKGSSSKLSAQTDTHAHTLSQPYTQSQAHTRTHTHTRAPIPSTMVTPSIGNISADVAICTGRCTKNSSTMNKRNSTPAASASPTTTTTPTSPMRSCSPNGSRSGSPTHTQTHISKHSPSRGRASSPTYTPAHSQRERRRLRGSSSSGTSTTRMESVSKSPVRGSSGGAGEWSTGGGDMGYGEGGSSRGSHMGYLEYPEEDTERRSLLHTLTHLNTIDSVGCESGSVGGCHVNDGLGTGTPTPTMTPVLTPTRPLSVNMNASASVEVDLCIPTHIHTRADTNTPPPPTDVETHTQTHEASLGVSDAGATDERPASSTVAHTPNDDTDNAPESLMGGGKGIVTGDSEDVSACAEPPSKGRSRTKAGPDTLVPRAIPFLGMFLTDLIYADVALADNKEERDKQTIEIIERSGVGAQVVEKEARMRARAQAARLTQANSTDIGDVLGASKSEEVGVHEAECTIYEAMHTHGTSVYSSTTTSLCTVGTNSIDSLCTGMGLGVDIGTGVGGVDKPSRQDFSMSMDDTLLDSNASGASHHKYSGVHANSTYSRGASASTDALGVALGEHRKSIRTHSDVPSRKREGVSHALEAFNDSLGDSLVYGHEGKSRAAKTDTKLNIPTTRVRAWSNGIWYKAKEPSWEAVNAQPRTRTPVSEKKDLGAQTGANSSRPTARVKQGGRKATSSAHLRPIVGLSSYMQGLSRFTVLMDEREAYNLSLRCEPKADRTHRPEQQWKVIDPKLFDTDSLHGSTPDTILKALNIFDERLDRLHMRLQSKTPPTFEDVALATFDIMCAVVRLRIPGLTHGRCQTKRQTWTQQAAAYSTVNL</sequence>
<feature type="non-terminal residue" evidence="2">
    <location>
        <position position="1"/>
    </location>
</feature>
<organism evidence="2 3">
    <name type="scientific">Sphaeroforma arctica JP610</name>
    <dbReference type="NCBI Taxonomy" id="667725"/>
    <lineage>
        <taxon>Eukaryota</taxon>
        <taxon>Ichthyosporea</taxon>
        <taxon>Ichthyophonida</taxon>
        <taxon>Sphaeroforma</taxon>
    </lineage>
</organism>
<dbReference type="AlphaFoldDB" id="A0A0L0FMH3"/>
<proteinExistence type="predicted"/>
<evidence type="ECO:0000313" key="3">
    <source>
        <dbReference type="Proteomes" id="UP000054560"/>
    </source>
</evidence>
<feature type="compositionally biased region" description="Low complexity" evidence="1">
    <location>
        <begin position="230"/>
        <end position="242"/>
    </location>
</feature>
<accession>A0A0L0FMH3</accession>
<feature type="region of interest" description="Disordered" evidence="1">
    <location>
        <begin position="153"/>
        <end position="281"/>
    </location>
</feature>
<keyword evidence="3" id="KW-1185">Reference proteome</keyword>
<feature type="region of interest" description="Disordered" evidence="1">
    <location>
        <begin position="363"/>
        <end position="453"/>
    </location>
</feature>
<evidence type="ECO:0000313" key="2">
    <source>
        <dbReference type="EMBL" id="KNC77962.1"/>
    </source>
</evidence>
<protein>
    <recommendedName>
        <fullName evidence="4">Ras-GEF domain-containing protein</fullName>
    </recommendedName>
</protein>
<evidence type="ECO:0000256" key="1">
    <source>
        <dbReference type="SAM" id="MobiDB-lite"/>
    </source>
</evidence>
<feature type="region of interest" description="Disordered" evidence="1">
    <location>
        <begin position="109"/>
        <end position="136"/>
    </location>
</feature>